<name>A0AC34G6G7_9BILA</name>
<sequence>MLSSEQQKAVRNVAKKSFNKIDELLISHKLPNNGFSESLLIQLLECLAAADSNNFNDSVGGGEREGRISCPLVGRLHYGFLGLESCKKAIVLPVCTGMALTLSLLTLKQLRPSATHVIFSRIDQKSCLKSIFAARLIPIIVDQIPVNSNNFSQFRITVDNLEDAISSFDSSQILCILSTTSCFAPRVPDSLIENGKFARKNGFFHLVNNAYGLQSPPIISQLSQALSAHLIDIFVQSTDKNFQTPVGGSIISSSNKEMITKVGKLYPGRASAVPSRDFLLTILHMGKTGLLKMMEERNEIYNLLARKMKEFAVEICEEIVEPEGNGISLAMSLSTIPIEECKKLGGILFSRYKVTGTRVIISNGTITNINGCELKNFGSHSNFEIVPYITVAAGVGMSKKEVEIIVQRLREVICDIKSKSVVA</sequence>
<evidence type="ECO:0000313" key="1">
    <source>
        <dbReference type="Proteomes" id="UP000887579"/>
    </source>
</evidence>
<accession>A0AC34G6G7</accession>
<dbReference type="Proteomes" id="UP000887579">
    <property type="component" value="Unplaced"/>
</dbReference>
<evidence type="ECO:0000313" key="2">
    <source>
        <dbReference type="WBParaSite" id="ES5_v2.g25292.t1"/>
    </source>
</evidence>
<dbReference type="WBParaSite" id="ES5_v2.g25292.t1">
    <property type="protein sequence ID" value="ES5_v2.g25292.t1"/>
    <property type="gene ID" value="ES5_v2.g25292"/>
</dbReference>
<reference evidence="2" key="1">
    <citation type="submission" date="2022-11" db="UniProtKB">
        <authorList>
            <consortium name="WormBaseParasite"/>
        </authorList>
    </citation>
    <scope>IDENTIFICATION</scope>
</reference>
<organism evidence="1 2">
    <name type="scientific">Panagrolaimus sp. ES5</name>
    <dbReference type="NCBI Taxonomy" id="591445"/>
    <lineage>
        <taxon>Eukaryota</taxon>
        <taxon>Metazoa</taxon>
        <taxon>Ecdysozoa</taxon>
        <taxon>Nematoda</taxon>
        <taxon>Chromadorea</taxon>
        <taxon>Rhabditida</taxon>
        <taxon>Tylenchina</taxon>
        <taxon>Panagrolaimomorpha</taxon>
        <taxon>Panagrolaimoidea</taxon>
        <taxon>Panagrolaimidae</taxon>
        <taxon>Panagrolaimus</taxon>
    </lineage>
</organism>
<protein>
    <submittedName>
        <fullName evidence="2">O-phosphoseryl-tRNA(Sec) selenium transferase</fullName>
    </submittedName>
</protein>
<proteinExistence type="predicted"/>